<evidence type="ECO:0000256" key="1">
    <source>
        <dbReference type="SAM" id="SignalP"/>
    </source>
</evidence>
<dbReference type="Gene3D" id="3.40.50.10610">
    <property type="entry name" value="ABC-type transport auxiliary lipoprotein component"/>
    <property type="match status" value="1"/>
</dbReference>
<dbReference type="Proteomes" id="UP000739538">
    <property type="component" value="Unassembled WGS sequence"/>
</dbReference>
<keyword evidence="1" id="KW-0732">Signal</keyword>
<reference evidence="2" key="2">
    <citation type="journal article" date="2021" name="Microbiome">
        <title>Successional dynamics and alternative stable states in a saline activated sludge microbial community over 9 years.</title>
        <authorList>
            <person name="Wang Y."/>
            <person name="Ye J."/>
            <person name="Ju F."/>
            <person name="Liu L."/>
            <person name="Boyd J.A."/>
            <person name="Deng Y."/>
            <person name="Parks D.H."/>
            <person name="Jiang X."/>
            <person name="Yin X."/>
            <person name="Woodcroft B.J."/>
            <person name="Tyson G.W."/>
            <person name="Hugenholtz P."/>
            <person name="Polz M.F."/>
            <person name="Zhang T."/>
        </authorList>
    </citation>
    <scope>NUCLEOTIDE SEQUENCE</scope>
    <source>
        <strain evidence="2">HKST-UBA02</strain>
    </source>
</reference>
<accession>A0A956NCS7</accession>
<dbReference type="EMBL" id="JAGQHS010000068">
    <property type="protein sequence ID" value="MCA9756804.1"/>
    <property type="molecule type" value="Genomic_DNA"/>
</dbReference>
<evidence type="ECO:0008006" key="4">
    <source>
        <dbReference type="Google" id="ProtNLM"/>
    </source>
</evidence>
<dbReference type="InterPro" id="IPR011990">
    <property type="entry name" value="TPR-like_helical_dom_sf"/>
</dbReference>
<reference evidence="2" key="1">
    <citation type="submission" date="2020-04" db="EMBL/GenBank/DDBJ databases">
        <authorList>
            <person name="Zhang T."/>
        </authorList>
    </citation>
    <scope>NUCLEOTIDE SEQUENCE</scope>
    <source>
        <strain evidence="2">HKST-UBA02</strain>
    </source>
</reference>
<name>A0A956NCS7_UNCEI</name>
<dbReference type="SUPFAM" id="SSF48452">
    <property type="entry name" value="TPR-like"/>
    <property type="match status" value="1"/>
</dbReference>
<feature type="chain" id="PRO_5036911164" description="Tetratricopeptide repeat protein" evidence="1">
    <location>
        <begin position="27"/>
        <end position="355"/>
    </location>
</feature>
<proteinExistence type="predicted"/>
<dbReference type="AlphaFoldDB" id="A0A956NCS7"/>
<evidence type="ECO:0000313" key="3">
    <source>
        <dbReference type="Proteomes" id="UP000739538"/>
    </source>
</evidence>
<comment type="caution">
    <text evidence="2">The sequence shown here is derived from an EMBL/GenBank/DDBJ whole genome shotgun (WGS) entry which is preliminary data.</text>
</comment>
<evidence type="ECO:0000313" key="2">
    <source>
        <dbReference type="EMBL" id="MCA9756804.1"/>
    </source>
</evidence>
<sequence length="355" mass="38874">MNQTHVTLLATSALALAALSPVSALASPGTGSACDAYWDLQYDRAIELAKAIIASDAAEEDKLSAYQCKACSHVERKQYDPAKDTIAGMLSFDPSSRFSPDTTYPPAVIELYNAVRDSLYPGTTDINTVAVGDFEDNSIFQGKFGDLDFSLFQRALIHTINADLAEATDLKLVDRQRIEQITQELKLNQSGFVNPEQSVKCGELLGAQSFIFGQYMILSKDKVRIDARVVRTATGEIVLTKQVTGDFSGDPEKFLALEKELVVSLASGIDQIRSGAGEPSDLRQKAEAYFDQKNEGIEKRKGYVESKFLEAEALSLEDKGKFDEAQSVWKQVLDADPNNTVAPVRIRVLDTLLQG</sequence>
<protein>
    <recommendedName>
        <fullName evidence="4">Tetratricopeptide repeat protein</fullName>
    </recommendedName>
</protein>
<organism evidence="2 3">
    <name type="scientific">Eiseniibacteriota bacterium</name>
    <dbReference type="NCBI Taxonomy" id="2212470"/>
    <lineage>
        <taxon>Bacteria</taxon>
        <taxon>Candidatus Eiseniibacteriota</taxon>
    </lineage>
</organism>
<gene>
    <name evidence="2" type="ORF">KDA27_13455</name>
</gene>
<feature type="signal peptide" evidence="1">
    <location>
        <begin position="1"/>
        <end position="26"/>
    </location>
</feature>